<evidence type="ECO:0000313" key="2">
    <source>
        <dbReference type="Proteomes" id="UP000233551"/>
    </source>
</evidence>
<dbReference type="EMBL" id="PGOL01003301">
    <property type="protein sequence ID" value="PKI41764.1"/>
    <property type="molecule type" value="Genomic_DNA"/>
</dbReference>
<protein>
    <submittedName>
        <fullName evidence="1">Uncharacterized protein</fullName>
    </submittedName>
</protein>
<reference evidence="1 2" key="1">
    <citation type="submission" date="2017-11" db="EMBL/GenBank/DDBJ databases">
        <title>De-novo sequencing of pomegranate (Punica granatum L.) genome.</title>
        <authorList>
            <person name="Akparov Z."/>
            <person name="Amiraslanov A."/>
            <person name="Hajiyeva S."/>
            <person name="Abbasov M."/>
            <person name="Kaur K."/>
            <person name="Hamwieh A."/>
            <person name="Solovyev V."/>
            <person name="Salamov A."/>
            <person name="Braich B."/>
            <person name="Kosarev P."/>
            <person name="Mahmoud A."/>
            <person name="Hajiyev E."/>
            <person name="Babayeva S."/>
            <person name="Izzatullayeva V."/>
            <person name="Mammadov A."/>
            <person name="Mammadov A."/>
            <person name="Sharifova S."/>
            <person name="Ojaghi J."/>
            <person name="Eynullazada K."/>
            <person name="Bayramov B."/>
            <person name="Abdulazimova A."/>
            <person name="Shahmuradov I."/>
        </authorList>
    </citation>
    <scope>NUCLEOTIDE SEQUENCE [LARGE SCALE GENOMIC DNA]</scope>
    <source>
        <strain evidence="2">cv. AG2017</strain>
        <tissue evidence="1">Leaf</tissue>
    </source>
</reference>
<proteinExistence type="predicted"/>
<dbReference type="AlphaFoldDB" id="A0A2I0ICQ9"/>
<comment type="caution">
    <text evidence="1">The sequence shown here is derived from an EMBL/GenBank/DDBJ whole genome shotgun (WGS) entry which is preliminary data.</text>
</comment>
<sequence>MRLLEFMHSLLMGSHKSFLCLHGAYFLSQSCGETAHHVWVGVKNLLLRPVIILTLSGSGGQKGPVPCFLLLMLGEDYSLGAVYYVDNISVNAAV</sequence>
<name>A0A2I0ICQ9_PUNGR</name>
<dbReference type="Proteomes" id="UP000233551">
    <property type="component" value="Unassembled WGS sequence"/>
</dbReference>
<accession>A0A2I0ICQ9</accession>
<evidence type="ECO:0000313" key="1">
    <source>
        <dbReference type="EMBL" id="PKI41764.1"/>
    </source>
</evidence>
<organism evidence="1 2">
    <name type="scientific">Punica granatum</name>
    <name type="common">Pomegranate</name>
    <dbReference type="NCBI Taxonomy" id="22663"/>
    <lineage>
        <taxon>Eukaryota</taxon>
        <taxon>Viridiplantae</taxon>
        <taxon>Streptophyta</taxon>
        <taxon>Embryophyta</taxon>
        <taxon>Tracheophyta</taxon>
        <taxon>Spermatophyta</taxon>
        <taxon>Magnoliopsida</taxon>
        <taxon>eudicotyledons</taxon>
        <taxon>Gunneridae</taxon>
        <taxon>Pentapetalae</taxon>
        <taxon>rosids</taxon>
        <taxon>malvids</taxon>
        <taxon>Myrtales</taxon>
        <taxon>Lythraceae</taxon>
        <taxon>Punica</taxon>
    </lineage>
</organism>
<gene>
    <name evidence="1" type="ORF">CRG98_037846</name>
</gene>
<keyword evidence="2" id="KW-1185">Reference proteome</keyword>
<dbReference type="PROSITE" id="PS51257">
    <property type="entry name" value="PROKAR_LIPOPROTEIN"/>
    <property type="match status" value="1"/>
</dbReference>